<feature type="transmembrane region" description="Helical" evidence="2">
    <location>
        <begin position="114"/>
        <end position="135"/>
    </location>
</feature>
<dbReference type="Pfam" id="PF02517">
    <property type="entry name" value="Rce1-like"/>
    <property type="match status" value="1"/>
</dbReference>
<dbReference type="EMBL" id="CP120687">
    <property type="protein sequence ID" value="WFB39996.1"/>
    <property type="molecule type" value="Genomic_DNA"/>
</dbReference>
<protein>
    <submittedName>
        <fullName evidence="4">Type II CAAX endopeptidase family protein</fullName>
    </submittedName>
</protein>
<feature type="transmembrane region" description="Helical" evidence="2">
    <location>
        <begin position="12"/>
        <end position="34"/>
    </location>
</feature>
<feature type="transmembrane region" description="Helical" evidence="2">
    <location>
        <begin position="252"/>
        <end position="272"/>
    </location>
</feature>
<keyword evidence="5" id="KW-1185">Reference proteome</keyword>
<proteinExistence type="inferred from homology"/>
<feature type="transmembrane region" description="Helical" evidence="2">
    <location>
        <begin position="208"/>
        <end position="232"/>
    </location>
</feature>
<feature type="transmembrane region" description="Helical" evidence="2">
    <location>
        <begin position="86"/>
        <end position="108"/>
    </location>
</feature>
<evidence type="ECO:0000313" key="4">
    <source>
        <dbReference type="EMBL" id="WFB39996.1"/>
    </source>
</evidence>
<reference evidence="4 5" key="1">
    <citation type="submission" date="2023-03" db="EMBL/GenBank/DDBJ databases">
        <authorList>
            <person name="Ruckert-Reed C."/>
        </authorList>
    </citation>
    <scope>NUCLEOTIDE SEQUENCE [LARGE SCALE GENOMIC DNA]</scope>
    <source>
        <strain evidence="4 5">DSM 115425</strain>
    </source>
</reference>
<dbReference type="PANTHER" id="PTHR39430">
    <property type="entry name" value="MEMBRANE-ASSOCIATED PROTEASE-RELATED"/>
    <property type="match status" value="1"/>
</dbReference>
<dbReference type="PANTHER" id="PTHR39430:SF1">
    <property type="entry name" value="PROTEASE"/>
    <property type="match status" value="1"/>
</dbReference>
<keyword evidence="2" id="KW-0472">Membrane</keyword>
<feature type="transmembrane region" description="Helical" evidence="2">
    <location>
        <begin position="46"/>
        <end position="66"/>
    </location>
</feature>
<evidence type="ECO:0000256" key="2">
    <source>
        <dbReference type="SAM" id="Phobius"/>
    </source>
</evidence>
<evidence type="ECO:0000313" key="5">
    <source>
        <dbReference type="Proteomes" id="UP001220228"/>
    </source>
</evidence>
<sequence>MKKEPLASQVFVVLVIAFGWSFLAQIVPTLMVMFGMDNDALLGNPWYQVLFLYTEAIGISGMYLYYHKDNALIPLRSARPLKSYLLGWLLGLLFFSAIWGVITGLGGYRLHFVFSNNSIVLVLLFLFGYGVQSMFEELLCRGYVMGYFLKEKRPLLAVVINSAFFAFLHIANPHFDWHAATGLFLFGVLMSELRLLSHNIWLSGAVHAAWNFAEGTIFGTVVSGLPNVGLIIKSDNTTTAQMLTGGLFGIERSSVSIIAHLVAVIILAFVILQRKGRERPDQASASD</sequence>
<evidence type="ECO:0000256" key="1">
    <source>
        <dbReference type="ARBA" id="ARBA00009067"/>
    </source>
</evidence>
<feature type="transmembrane region" description="Helical" evidence="2">
    <location>
        <begin position="155"/>
        <end position="171"/>
    </location>
</feature>
<name>A0ABY8DYF8_9LACO</name>
<organism evidence="4 5">
    <name type="scientific">Lacticaseibacillus huelsenbergensis</name>
    <dbReference type="NCBI Taxonomy" id="3035291"/>
    <lineage>
        <taxon>Bacteria</taxon>
        <taxon>Bacillati</taxon>
        <taxon>Bacillota</taxon>
        <taxon>Bacilli</taxon>
        <taxon>Lactobacillales</taxon>
        <taxon>Lactobacillaceae</taxon>
        <taxon>Lacticaseibacillus</taxon>
    </lineage>
</organism>
<keyword evidence="2" id="KW-0812">Transmembrane</keyword>
<feature type="domain" description="CAAX prenyl protease 2/Lysostaphin resistance protein A-like" evidence="3">
    <location>
        <begin position="121"/>
        <end position="212"/>
    </location>
</feature>
<dbReference type="RefSeq" id="WP_049171792.1">
    <property type="nucleotide sequence ID" value="NZ_CP120687.1"/>
</dbReference>
<gene>
    <name evidence="4" type="ORF">LHUE1_000766</name>
</gene>
<accession>A0ABY8DYF8</accession>
<evidence type="ECO:0000259" key="3">
    <source>
        <dbReference type="Pfam" id="PF02517"/>
    </source>
</evidence>
<dbReference type="InterPro" id="IPR003675">
    <property type="entry name" value="Rce1/LyrA-like_dom"/>
</dbReference>
<dbReference type="Proteomes" id="UP001220228">
    <property type="component" value="Chromosome"/>
</dbReference>
<feature type="transmembrane region" description="Helical" evidence="2">
    <location>
        <begin position="177"/>
        <end position="196"/>
    </location>
</feature>
<comment type="similarity">
    <text evidence="1">Belongs to the UPF0177 family.</text>
</comment>
<keyword evidence="2" id="KW-1133">Transmembrane helix</keyword>